<gene>
    <name evidence="7" type="ORF">C446_10450</name>
</gene>
<sequence length="240" mass="25091">MPSGLRSLQTFLRRPSVFFDEYPPATTLPVAAGVVVVYAATLAASVLVLGSMLEAAFDAAVTVDNPDRPPEWVCEQHGDSESPVASGCDEPETVEASSLVQDAILDFLPYVVVTPFALWVVGGIVLLTAGRIAAGTPSFRGTLSLAGWAVIPEFVRLAVVIVAFRYALEDVTISDSERAPDVIGSAAASIDPVLALAAVGTAAWQWWLLTGGLEEDAELSRRAAAVAAGVPLGIFLLLSL</sequence>
<feature type="transmembrane region" description="Helical" evidence="5">
    <location>
        <begin position="189"/>
        <end position="207"/>
    </location>
</feature>
<evidence type="ECO:0000256" key="3">
    <source>
        <dbReference type="ARBA" id="ARBA00022989"/>
    </source>
</evidence>
<feature type="transmembrane region" description="Helical" evidence="5">
    <location>
        <begin position="107"/>
        <end position="133"/>
    </location>
</feature>
<keyword evidence="8" id="KW-1185">Reference proteome</keyword>
<keyword evidence="3 5" id="KW-1133">Transmembrane helix</keyword>
<proteinExistence type="predicted"/>
<dbReference type="OrthoDB" id="116519at2157"/>
<evidence type="ECO:0000313" key="7">
    <source>
        <dbReference type="EMBL" id="EMA37839.1"/>
    </source>
</evidence>
<evidence type="ECO:0000256" key="5">
    <source>
        <dbReference type="SAM" id="Phobius"/>
    </source>
</evidence>
<evidence type="ECO:0000259" key="6">
    <source>
        <dbReference type="Pfam" id="PF04893"/>
    </source>
</evidence>
<dbReference type="EMBL" id="AOMA01000102">
    <property type="protein sequence ID" value="EMA37839.1"/>
    <property type="molecule type" value="Genomic_DNA"/>
</dbReference>
<evidence type="ECO:0000313" key="8">
    <source>
        <dbReference type="Proteomes" id="UP000011607"/>
    </source>
</evidence>
<evidence type="ECO:0000256" key="1">
    <source>
        <dbReference type="ARBA" id="ARBA00004141"/>
    </source>
</evidence>
<feature type="transmembrane region" description="Helical" evidence="5">
    <location>
        <begin position="145"/>
        <end position="168"/>
    </location>
</feature>
<name>M0LZN1_9EURY</name>
<dbReference type="InterPro" id="IPR006977">
    <property type="entry name" value="Yip1_dom"/>
</dbReference>
<evidence type="ECO:0000256" key="4">
    <source>
        <dbReference type="ARBA" id="ARBA00023136"/>
    </source>
</evidence>
<keyword evidence="2 5" id="KW-0812">Transmembrane</keyword>
<dbReference type="GO" id="GO:0016020">
    <property type="term" value="C:membrane"/>
    <property type="evidence" value="ECO:0007669"/>
    <property type="project" value="UniProtKB-SubCell"/>
</dbReference>
<dbReference type="AlphaFoldDB" id="M0LZN1"/>
<protein>
    <recommendedName>
        <fullName evidence="6">Yip1 domain-containing protein</fullName>
    </recommendedName>
</protein>
<feature type="transmembrane region" description="Helical" evidence="5">
    <location>
        <begin position="219"/>
        <end position="238"/>
    </location>
</feature>
<comment type="subcellular location">
    <subcellularLocation>
        <location evidence="1">Membrane</location>
        <topology evidence="1">Multi-pass membrane protein</topology>
    </subcellularLocation>
</comment>
<dbReference type="Pfam" id="PF04893">
    <property type="entry name" value="Yip1"/>
    <property type="match status" value="1"/>
</dbReference>
<keyword evidence="4 5" id="KW-0472">Membrane</keyword>
<feature type="transmembrane region" description="Helical" evidence="5">
    <location>
        <begin position="28"/>
        <end position="49"/>
    </location>
</feature>
<organism evidence="7 8">
    <name type="scientific">Halobiforma nitratireducens JCM 10879</name>
    <dbReference type="NCBI Taxonomy" id="1227454"/>
    <lineage>
        <taxon>Archaea</taxon>
        <taxon>Methanobacteriati</taxon>
        <taxon>Methanobacteriota</taxon>
        <taxon>Stenosarchaea group</taxon>
        <taxon>Halobacteria</taxon>
        <taxon>Halobacteriales</taxon>
        <taxon>Natrialbaceae</taxon>
        <taxon>Halobiforma</taxon>
    </lineage>
</organism>
<reference evidence="7 8" key="1">
    <citation type="journal article" date="2014" name="PLoS Genet.">
        <title>Phylogenetically driven sequencing of extremely halophilic archaea reveals strategies for static and dynamic osmo-response.</title>
        <authorList>
            <person name="Becker E.A."/>
            <person name="Seitzer P.M."/>
            <person name="Tritt A."/>
            <person name="Larsen D."/>
            <person name="Krusor M."/>
            <person name="Yao A.I."/>
            <person name="Wu D."/>
            <person name="Madern D."/>
            <person name="Eisen J.A."/>
            <person name="Darling A.E."/>
            <person name="Facciotti M.T."/>
        </authorList>
    </citation>
    <scope>NUCLEOTIDE SEQUENCE [LARGE SCALE GENOMIC DNA]</scope>
    <source>
        <strain evidence="7 8">JCM 10879</strain>
    </source>
</reference>
<dbReference type="Proteomes" id="UP000011607">
    <property type="component" value="Unassembled WGS sequence"/>
</dbReference>
<evidence type="ECO:0000256" key="2">
    <source>
        <dbReference type="ARBA" id="ARBA00022692"/>
    </source>
</evidence>
<accession>M0LZN1</accession>
<dbReference type="RefSeq" id="WP_006673005.1">
    <property type="nucleotide sequence ID" value="NZ_AOMA01000102.1"/>
</dbReference>
<feature type="domain" description="Yip1" evidence="6">
    <location>
        <begin position="11"/>
        <end position="238"/>
    </location>
</feature>
<comment type="caution">
    <text evidence="7">The sequence shown here is derived from an EMBL/GenBank/DDBJ whole genome shotgun (WGS) entry which is preliminary data.</text>
</comment>
<dbReference type="eggNOG" id="arCOG02054">
    <property type="taxonomic scope" value="Archaea"/>
</dbReference>